<protein>
    <submittedName>
        <fullName evidence="2">Uncharacterized protein</fullName>
    </submittedName>
</protein>
<feature type="region of interest" description="Disordered" evidence="1">
    <location>
        <begin position="1"/>
        <end position="22"/>
    </location>
</feature>
<evidence type="ECO:0000256" key="1">
    <source>
        <dbReference type="SAM" id="MobiDB-lite"/>
    </source>
</evidence>
<dbReference type="EMBL" id="CM007383">
    <property type="protein sequence ID" value="ONK75449.1"/>
    <property type="molecule type" value="Genomic_DNA"/>
</dbReference>
<feature type="compositionally biased region" description="Polar residues" evidence="1">
    <location>
        <begin position="1"/>
        <end position="11"/>
    </location>
</feature>
<dbReference type="AlphaFoldDB" id="A0A5P1FF03"/>
<dbReference type="Gramene" id="ONK75449">
    <property type="protein sequence ID" value="ONK75449"/>
    <property type="gene ID" value="A4U43_C03F16950"/>
</dbReference>
<feature type="compositionally biased region" description="Polar residues" evidence="1">
    <location>
        <begin position="43"/>
        <end position="57"/>
    </location>
</feature>
<sequence>MEIPSTLASSSRNSSPLEFNNNNNLRDDSFSSYLALMKQSFSDNDLASSNPRRSSLGTIIPPTTRASKDNGELDVFGAEKYFSGTLDIQDSPEVLTFDSISKLSERTKKPSTRQAGMTEGEEVVGVTEAFFFCSTRDKSAGVAGKRLVLALERYHHIMRISPGESSSEWCCSASPCVAWMRAK</sequence>
<feature type="compositionally biased region" description="Low complexity" evidence="1">
    <location>
        <begin position="12"/>
        <end position="22"/>
    </location>
</feature>
<organism evidence="2 3">
    <name type="scientific">Asparagus officinalis</name>
    <name type="common">Garden asparagus</name>
    <dbReference type="NCBI Taxonomy" id="4686"/>
    <lineage>
        <taxon>Eukaryota</taxon>
        <taxon>Viridiplantae</taxon>
        <taxon>Streptophyta</taxon>
        <taxon>Embryophyta</taxon>
        <taxon>Tracheophyta</taxon>
        <taxon>Spermatophyta</taxon>
        <taxon>Magnoliopsida</taxon>
        <taxon>Liliopsida</taxon>
        <taxon>Asparagales</taxon>
        <taxon>Asparagaceae</taxon>
        <taxon>Asparagoideae</taxon>
        <taxon>Asparagus</taxon>
    </lineage>
</organism>
<reference evidence="3" key="1">
    <citation type="journal article" date="2017" name="Nat. Commun.">
        <title>The asparagus genome sheds light on the origin and evolution of a young Y chromosome.</title>
        <authorList>
            <person name="Harkess A."/>
            <person name="Zhou J."/>
            <person name="Xu C."/>
            <person name="Bowers J.E."/>
            <person name="Van der Hulst R."/>
            <person name="Ayyampalayam S."/>
            <person name="Mercati F."/>
            <person name="Riccardi P."/>
            <person name="McKain M.R."/>
            <person name="Kakrana A."/>
            <person name="Tang H."/>
            <person name="Ray J."/>
            <person name="Groenendijk J."/>
            <person name="Arikit S."/>
            <person name="Mathioni S.M."/>
            <person name="Nakano M."/>
            <person name="Shan H."/>
            <person name="Telgmann-Rauber A."/>
            <person name="Kanno A."/>
            <person name="Yue Z."/>
            <person name="Chen H."/>
            <person name="Li W."/>
            <person name="Chen Y."/>
            <person name="Xu X."/>
            <person name="Zhang Y."/>
            <person name="Luo S."/>
            <person name="Chen H."/>
            <person name="Gao J."/>
            <person name="Mao Z."/>
            <person name="Pires J.C."/>
            <person name="Luo M."/>
            <person name="Kudrna D."/>
            <person name="Wing R.A."/>
            <person name="Meyers B.C."/>
            <person name="Yi K."/>
            <person name="Kong H."/>
            <person name="Lavrijsen P."/>
            <person name="Sunseri F."/>
            <person name="Falavigna A."/>
            <person name="Ye Y."/>
            <person name="Leebens-Mack J.H."/>
            <person name="Chen G."/>
        </authorList>
    </citation>
    <scope>NUCLEOTIDE SEQUENCE [LARGE SCALE GENOMIC DNA]</scope>
    <source>
        <strain evidence="3">cv. DH0086</strain>
    </source>
</reference>
<evidence type="ECO:0000313" key="3">
    <source>
        <dbReference type="Proteomes" id="UP000243459"/>
    </source>
</evidence>
<dbReference type="Proteomes" id="UP000243459">
    <property type="component" value="Chromosome 3"/>
</dbReference>
<gene>
    <name evidence="2" type="ORF">A4U43_C03F16950</name>
</gene>
<feature type="region of interest" description="Disordered" evidence="1">
    <location>
        <begin position="43"/>
        <end position="70"/>
    </location>
</feature>
<name>A0A5P1FF03_ASPOF</name>
<proteinExistence type="predicted"/>
<accession>A0A5P1FF03</accession>
<keyword evidence="3" id="KW-1185">Reference proteome</keyword>
<evidence type="ECO:0000313" key="2">
    <source>
        <dbReference type="EMBL" id="ONK75449.1"/>
    </source>
</evidence>